<protein>
    <submittedName>
        <fullName evidence="1">Uncharacterized protein</fullName>
    </submittedName>
</protein>
<name>A0A699XP48_TANCI</name>
<organism evidence="1">
    <name type="scientific">Tanacetum cinerariifolium</name>
    <name type="common">Dalmatian daisy</name>
    <name type="synonym">Chrysanthemum cinerariifolium</name>
    <dbReference type="NCBI Taxonomy" id="118510"/>
    <lineage>
        <taxon>Eukaryota</taxon>
        <taxon>Viridiplantae</taxon>
        <taxon>Streptophyta</taxon>
        <taxon>Embryophyta</taxon>
        <taxon>Tracheophyta</taxon>
        <taxon>Spermatophyta</taxon>
        <taxon>Magnoliopsida</taxon>
        <taxon>eudicotyledons</taxon>
        <taxon>Gunneridae</taxon>
        <taxon>Pentapetalae</taxon>
        <taxon>asterids</taxon>
        <taxon>campanulids</taxon>
        <taxon>Asterales</taxon>
        <taxon>Asteraceae</taxon>
        <taxon>Asteroideae</taxon>
        <taxon>Anthemideae</taxon>
        <taxon>Anthemidinae</taxon>
        <taxon>Tanacetum</taxon>
    </lineage>
</organism>
<proteinExistence type="predicted"/>
<accession>A0A699XP48</accession>
<evidence type="ECO:0000313" key="1">
    <source>
        <dbReference type="EMBL" id="GFD58224.1"/>
    </source>
</evidence>
<reference evidence="1" key="1">
    <citation type="journal article" date="2019" name="Sci. Rep.">
        <title>Draft genome of Tanacetum cinerariifolium, the natural source of mosquito coil.</title>
        <authorList>
            <person name="Yamashiro T."/>
            <person name="Shiraishi A."/>
            <person name="Satake H."/>
            <person name="Nakayama K."/>
        </authorList>
    </citation>
    <scope>NUCLEOTIDE SEQUENCE</scope>
</reference>
<feature type="non-terminal residue" evidence="1">
    <location>
        <position position="84"/>
    </location>
</feature>
<dbReference type="EMBL" id="BKCJ011850167">
    <property type="protein sequence ID" value="GFD58224.1"/>
    <property type="molecule type" value="Genomic_DNA"/>
</dbReference>
<sequence>SPSIPKSDRMPSKKPLDAIARCISDMASGRLAPVRKRASEAGELQAHVGKGQGEELICELSGWSEIDPAADSHVLFAWQPIDKA</sequence>
<dbReference type="AlphaFoldDB" id="A0A699XP48"/>
<comment type="caution">
    <text evidence="1">The sequence shown here is derived from an EMBL/GenBank/DDBJ whole genome shotgun (WGS) entry which is preliminary data.</text>
</comment>
<feature type="non-terminal residue" evidence="1">
    <location>
        <position position="1"/>
    </location>
</feature>
<gene>
    <name evidence="1" type="ORF">Tci_930193</name>
</gene>